<accession>A0A8C4R8N3</accession>
<feature type="chain" id="PRO_5034845781" description="protein-tyrosine-phosphatase" evidence="16">
    <location>
        <begin position="40"/>
        <end position="1521"/>
    </location>
</feature>
<keyword evidence="12" id="KW-0675">Receptor</keyword>
<keyword evidence="22" id="KW-1185">Reference proteome</keyword>
<dbReference type="Gene3D" id="2.60.40.10">
    <property type="entry name" value="Immunoglobulins"/>
    <property type="match status" value="4"/>
</dbReference>
<dbReference type="InterPro" id="IPR036116">
    <property type="entry name" value="FN3_sf"/>
</dbReference>
<organism evidence="21 22">
    <name type="scientific">Eptatretus burgeri</name>
    <name type="common">Inshore hagfish</name>
    <dbReference type="NCBI Taxonomy" id="7764"/>
    <lineage>
        <taxon>Eukaryota</taxon>
        <taxon>Metazoa</taxon>
        <taxon>Chordata</taxon>
        <taxon>Craniata</taxon>
        <taxon>Vertebrata</taxon>
        <taxon>Cyclostomata</taxon>
        <taxon>Myxini</taxon>
        <taxon>Myxiniformes</taxon>
        <taxon>Myxinidae</taxon>
        <taxon>Eptatretinae</taxon>
        <taxon>Eptatretus</taxon>
    </lineage>
</organism>
<evidence type="ECO:0000313" key="21">
    <source>
        <dbReference type="Ensembl" id="ENSEBUP00000026990.1"/>
    </source>
</evidence>
<dbReference type="InterPro" id="IPR003961">
    <property type="entry name" value="FN3_dom"/>
</dbReference>
<feature type="domain" description="MAM" evidence="19">
    <location>
        <begin position="46"/>
        <end position="209"/>
    </location>
</feature>
<keyword evidence="6" id="KW-0677">Repeat</keyword>
<dbReference type="PROSITE" id="PS50060">
    <property type="entry name" value="MAM_2"/>
    <property type="match status" value="1"/>
</dbReference>
<dbReference type="SUPFAM" id="SSF49265">
    <property type="entry name" value="Fibronectin type III"/>
    <property type="match status" value="2"/>
</dbReference>
<dbReference type="Ensembl" id="ENSEBUT00000027566.1">
    <property type="protein sequence ID" value="ENSEBUP00000026990.1"/>
    <property type="gene ID" value="ENSEBUG00000016583.1"/>
</dbReference>
<evidence type="ECO:0000256" key="15">
    <source>
        <dbReference type="SAM" id="MobiDB-lite"/>
    </source>
</evidence>
<dbReference type="PRINTS" id="PR00700">
    <property type="entry name" value="PRTYPHPHTASE"/>
</dbReference>
<evidence type="ECO:0000256" key="5">
    <source>
        <dbReference type="ARBA" id="ARBA00022729"/>
    </source>
</evidence>
<comment type="catalytic activity">
    <reaction evidence="14">
        <text>O-phospho-L-tyrosyl-[protein] + H2O = L-tyrosyl-[protein] + phosphate</text>
        <dbReference type="Rhea" id="RHEA:10684"/>
        <dbReference type="Rhea" id="RHEA-COMP:10136"/>
        <dbReference type="Rhea" id="RHEA-COMP:20101"/>
        <dbReference type="ChEBI" id="CHEBI:15377"/>
        <dbReference type="ChEBI" id="CHEBI:43474"/>
        <dbReference type="ChEBI" id="CHEBI:46858"/>
        <dbReference type="ChEBI" id="CHEBI:61978"/>
        <dbReference type="EC" id="3.1.3.48"/>
    </reaction>
</comment>
<dbReference type="FunFam" id="2.60.40.10:FF:000009">
    <property type="entry name" value="receptor-type tyrosine-protein phosphatase U isoform X1"/>
    <property type="match status" value="1"/>
</dbReference>
<evidence type="ECO:0000256" key="1">
    <source>
        <dbReference type="ARBA" id="ARBA00004479"/>
    </source>
</evidence>
<feature type="domain" description="Tyrosine-protein phosphatase" evidence="17">
    <location>
        <begin position="967"/>
        <end position="1221"/>
    </location>
</feature>
<feature type="domain" description="Tyrosine specific protein phosphatases" evidence="18">
    <location>
        <begin position="1141"/>
        <end position="1212"/>
    </location>
</feature>
<evidence type="ECO:0000256" key="2">
    <source>
        <dbReference type="ARBA" id="ARBA00006396"/>
    </source>
</evidence>
<evidence type="ECO:0000256" key="8">
    <source>
        <dbReference type="ARBA" id="ARBA00022912"/>
    </source>
</evidence>
<comment type="similarity">
    <text evidence="2">Belongs to the protein-tyrosine phosphatase family. Receptor class 2B subfamily.</text>
</comment>
<dbReference type="GO" id="GO:0016020">
    <property type="term" value="C:membrane"/>
    <property type="evidence" value="ECO:0007669"/>
    <property type="project" value="UniProtKB-SubCell"/>
</dbReference>
<dbReference type="PROSITE" id="PS50055">
    <property type="entry name" value="TYR_PHOSPHATASE_PTP"/>
    <property type="match status" value="2"/>
</dbReference>
<feature type="domain" description="Fibronectin type-III" evidence="20">
    <location>
        <begin position="507"/>
        <end position="613"/>
    </location>
</feature>
<evidence type="ECO:0000256" key="9">
    <source>
        <dbReference type="ARBA" id="ARBA00022989"/>
    </source>
</evidence>
<feature type="domain" description="Fibronectin type-III" evidence="20">
    <location>
        <begin position="304"/>
        <end position="402"/>
    </location>
</feature>
<protein>
    <recommendedName>
        <fullName evidence="3">protein-tyrosine-phosphatase</fullName>
        <ecNumber evidence="3">3.1.3.48</ecNumber>
    </recommendedName>
</protein>
<dbReference type="InterPro" id="IPR013783">
    <property type="entry name" value="Ig-like_fold"/>
</dbReference>
<dbReference type="InterPro" id="IPR003595">
    <property type="entry name" value="Tyr_Pase_cat"/>
</dbReference>
<dbReference type="Gene3D" id="2.60.120.200">
    <property type="match status" value="1"/>
</dbReference>
<dbReference type="SMART" id="SM00404">
    <property type="entry name" value="PTPc_motif"/>
    <property type="match status" value="2"/>
</dbReference>
<dbReference type="GeneTree" id="ENSGT00940000155020"/>
<evidence type="ECO:0000256" key="7">
    <source>
        <dbReference type="ARBA" id="ARBA00022801"/>
    </source>
</evidence>
<dbReference type="PROSITE" id="PS00383">
    <property type="entry name" value="TYR_PHOSPHATASE_1"/>
    <property type="match status" value="1"/>
</dbReference>
<dbReference type="Pfam" id="PF00629">
    <property type="entry name" value="MAM"/>
    <property type="match status" value="1"/>
</dbReference>
<evidence type="ECO:0000256" key="12">
    <source>
        <dbReference type="ARBA" id="ARBA00023170"/>
    </source>
</evidence>
<keyword evidence="11" id="KW-1015">Disulfide bond</keyword>
<dbReference type="EC" id="3.1.3.48" evidence="3"/>
<dbReference type="Pfam" id="PF00041">
    <property type="entry name" value="fn3"/>
    <property type="match status" value="1"/>
</dbReference>
<evidence type="ECO:0000256" key="3">
    <source>
        <dbReference type="ARBA" id="ARBA00013064"/>
    </source>
</evidence>
<feature type="region of interest" description="Disordered" evidence="15">
    <location>
        <begin position="866"/>
        <end position="885"/>
    </location>
</feature>
<dbReference type="GO" id="GO:0004725">
    <property type="term" value="F:protein tyrosine phosphatase activity"/>
    <property type="evidence" value="ECO:0007669"/>
    <property type="project" value="UniProtKB-EC"/>
</dbReference>
<dbReference type="Pfam" id="PF23144">
    <property type="entry name" value="Fn3_PTPRU"/>
    <property type="match status" value="1"/>
</dbReference>
<dbReference type="InterPro" id="IPR050348">
    <property type="entry name" value="Protein-Tyr_Phosphatase"/>
</dbReference>
<dbReference type="SUPFAM" id="SSF49899">
    <property type="entry name" value="Concanavalin A-like lectins/glucanases"/>
    <property type="match status" value="1"/>
</dbReference>
<feature type="signal peptide" evidence="16">
    <location>
        <begin position="1"/>
        <end position="39"/>
    </location>
</feature>
<dbReference type="CDD" id="cd06263">
    <property type="entry name" value="MAM"/>
    <property type="match status" value="1"/>
</dbReference>
<dbReference type="InterPro" id="IPR000387">
    <property type="entry name" value="Tyr_Pase_dom"/>
</dbReference>
<dbReference type="InterPro" id="IPR016130">
    <property type="entry name" value="Tyr_Pase_AS"/>
</dbReference>
<evidence type="ECO:0000256" key="10">
    <source>
        <dbReference type="ARBA" id="ARBA00023136"/>
    </source>
</evidence>
<name>A0A8C4R8N3_EPTBU</name>
<feature type="domain" description="Fibronectin type-III" evidence="20">
    <location>
        <begin position="405"/>
        <end position="506"/>
    </location>
</feature>
<proteinExistence type="inferred from homology"/>
<evidence type="ECO:0000256" key="14">
    <source>
        <dbReference type="ARBA" id="ARBA00051722"/>
    </source>
</evidence>
<dbReference type="InterPro" id="IPR057598">
    <property type="entry name" value="Fn3_PTPRU"/>
</dbReference>
<dbReference type="InterPro" id="IPR013320">
    <property type="entry name" value="ConA-like_dom_sf"/>
</dbReference>
<keyword evidence="8" id="KW-0904">Protein phosphatase</keyword>
<dbReference type="SMART" id="SM00060">
    <property type="entry name" value="FN3"/>
    <property type="match status" value="3"/>
</dbReference>
<sequence>MRAGHSKTTKFRRSTMRPSLGSVLLLLLQAALPSSGVAADKSKSAGMCVIEGIFPKCAFSQDLNDHMDWEVKDLQQLEAIPGLGRPSGAFAMVASSQGLPVGRVARLSLPTAAKNDTHCISFSFRKLAPNDAQQPTLRLYVRVNGGPLGRAVWNAVDGVAANTWKRAELAVSVFWPNEYLVVFEAEFGDKAKAFLAIADILSHQHPCVDIPHFLPLLSTEVNAGQNATFQCVLAGNGEPENIFLQGQKGVGIPAPASMGKGRRITATFSVPTGGQPRGERLRCVAHSTAGATLSNFASLIVREPPSPVAPPLLVRVAPTTLWLDLNANSIRGEGPVMRRELLWKATTGTWTEVERVDGPTYKLWHLDPDTAYEMRVLLSRPGSGGTGPPGPPLLTRTRCAEPWHGPQNVRILTTRARELGLRWDPLGYNVTRCHAYNVTVCYNSSRLGSDPSSNSTTETCCDAGRALQGYTLTKLPPFHQLSVRAVLATPEGRKASLSVSAQTKEDVPGPISVENIMWEGTDETILLKWLQPEEPNGILTQYKVSYNAVRSGDPNFRHEEAQGTVFKAINQTQHLFSGLFPGTTYSITVCASTARGYGQATTVRLTTQISAPSFPQVDADALLDYTETTATVLLRPARGRGASVSSYRLVVSMEAVRKARALTQCQETTAAFQQLSPNVGGLYVAAALPGDSLSTERPFTVGDNRTYGGFWNAPLAATKIYTIYLQAFCHHGEEKKVSCVKLAKRGARNTIEPDAENVPSAELQTDHTMRAAGVIAGILAVLILVMGAVLYIKKRRSSHSYSYYLKLAKKRKGNMERTRQEMTQMVNTMDKSYPDPNGTLVDEPSNLVDTQNITLQSYCSSPTNTIQTHSTLRRPNQPYFIQDDGSPSILTEPGLVLTLGSHSGSGTGSGGTVHGAQGACGGGNNGGGGNGASSGGVGACGPTRPAVRVADLLQHITQMKTTEGCGFKEEYENVLDGQSASWQAAKKEVNRNKNRYANVVAYDHSRVILQPVDGSSNSDYINASYIDGYQKPRQYIATQGPIQETVFDFWRMIWQEKSASIVMVTNLVEVGRVKCFKYWPEDVSVYGDITVTLTHTELLAEYVIRTFSVKQKGCFEIHEVRQLHFTGWPDHGVPYHSTGLLAFIHRVKTLNPTDAGPVVVHCSAGAGRTGCFIVIDIMLEMAEHEGVVDVYNCIRELRLQRINMVQTEEQYVFIHDVLLEACLCGDTAYAADTFRSTYHELGRVDPLTHCSRVKEEFLTLTTVTAALRPDDCSIALLPRNSTKNRQQEALPPDRCLPFLLTLDGDSSNYINAALMDSYHQPSAFIVTQHPLPNTVKDFWRLVFDYCCSSVIMLNELSPVESCPQYWPEEGLLQYGAVQVEILSSAREGDVVSRVFRIRNVSRPHEGHREVQHFQYLAWPAHREVPASPLSFLRLVARVRRWHSELASSQGRTLVHCLNGGGRAGVYCAVSVLCDQIKNQSVIDVFTAVKTLRNSKPNMVESLDQYRFCYDAALEFVSQFQA</sequence>
<dbReference type="FunFam" id="3.90.190.10:FF:000043">
    <property type="entry name" value="Protein tyrosine phosphatase, receptor type T"/>
    <property type="match status" value="1"/>
</dbReference>
<evidence type="ECO:0000256" key="6">
    <source>
        <dbReference type="ARBA" id="ARBA00022737"/>
    </source>
</evidence>
<keyword evidence="9" id="KW-1133">Transmembrane helix</keyword>
<evidence type="ECO:0000259" key="17">
    <source>
        <dbReference type="PROSITE" id="PS50055"/>
    </source>
</evidence>
<dbReference type="PROSITE" id="PS50056">
    <property type="entry name" value="TYR_PHOSPHATASE_2"/>
    <property type="match status" value="2"/>
</dbReference>
<evidence type="ECO:0000256" key="13">
    <source>
        <dbReference type="ARBA" id="ARBA00023180"/>
    </source>
</evidence>
<reference evidence="21" key="1">
    <citation type="submission" date="2025-08" db="UniProtKB">
        <authorList>
            <consortium name="Ensembl"/>
        </authorList>
    </citation>
    <scope>IDENTIFICATION</scope>
</reference>
<keyword evidence="5 16" id="KW-0732">Signal</keyword>
<dbReference type="CDD" id="cd00063">
    <property type="entry name" value="FN3"/>
    <property type="match status" value="2"/>
</dbReference>
<evidence type="ECO:0000259" key="18">
    <source>
        <dbReference type="PROSITE" id="PS50056"/>
    </source>
</evidence>
<feature type="domain" description="Tyrosine-protein phosphatase" evidence="17">
    <location>
        <begin position="1253"/>
        <end position="1515"/>
    </location>
</feature>
<dbReference type="PRINTS" id="PR00020">
    <property type="entry name" value="MAMDOMAIN"/>
</dbReference>
<comment type="subcellular location">
    <subcellularLocation>
        <location evidence="1">Membrane</location>
        <topology evidence="1">Single-pass type I membrane protein</topology>
    </subcellularLocation>
</comment>
<keyword evidence="10" id="KW-0472">Membrane</keyword>
<dbReference type="Proteomes" id="UP000694388">
    <property type="component" value="Unplaced"/>
</dbReference>
<dbReference type="PANTHER" id="PTHR19134:SF562">
    <property type="entry name" value="PROTEIN-TYROSINE-PHOSPHATASE"/>
    <property type="match status" value="1"/>
</dbReference>
<evidence type="ECO:0000259" key="20">
    <source>
        <dbReference type="PROSITE" id="PS50853"/>
    </source>
</evidence>
<dbReference type="SMART" id="SM00137">
    <property type="entry name" value="MAM"/>
    <property type="match status" value="1"/>
</dbReference>
<keyword evidence="7" id="KW-0378">Hydrolase</keyword>
<reference evidence="21" key="2">
    <citation type="submission" date="2025-09" db="UniProtKB">
        <authorList>
            <consortium name="Ensembl"/>
        </authorList>
    </citation>
    <scope>IDENTIFICATION</scope>
</reference>
<evidence type="ECO:0000259" key="19">
    <source>
        <dbReference type="PROSITE" id="PS50060"/>
    </source>
</evidence>
<dbReference type="FunFam" id="3.90.190.10:FF:000003">
    <property type="entry name" value="receptor-type tyrosine-protein phosphatase kappa isoform X1"/>
    <property type="match status" value="1"/>
</dbReference>
<dbReference type="Pfam" id="PF00102">
    <property type="entry name" value="Y_phosphatase"/>
    <property type="match status" value="2"/>
</dbReference>
<dbReference type="SUPFAM" id="SSF52799">
    <property type="entry name" value="(Phosphotyrosine protein) phosphatases II"/>
    <property type="match status" value="2"/>
</dbReference>
<dbReference type="Gene3D" id="3.90.190.10">
    <property type="entry name" value="Protein tyrosine phosphatase superfamily"/>
    <property type="match status" value="2"/>
</dbReference>
<dbReference type="PROSITE" id="PS50853">
    <property type="entry name" value="FN3"/>
    <property type="match status" value="3"/>
</dbReference>
<dbReference type="InterPro" id="IPR000998">
    <property type="entry name" value="MAM_dom"/>
</dbReference>
<evidence type="ECO:0000313" key="22">
    <source>
        <dbReference type="Proteomes" id="UP000694388"/>
    </source>
</evidence>
<dbReference type="InterPro" id="IPR000242">
    <property type="entry name" value="PTP_cat"/>
</dbReference>
<keyword evidence="13" id="KW-0325">Glycoprotein</keyword>
<evidence type="ECO:0000256" key="16">
    <source>
        <dbReference type="SAM" id="SignalP"/>
    </source>
</evidence>
<dbReference type="PANTHER" id="PTHR19134">
    <property type="entry name" value="RECEPTOR-TYPE TYROSINE-PROTEIN PHOSPHATASE"/>
    <property type="match status" value="1"/>
</dbReference>
<feature type="domain" description="Tyrosine specific protein phosphatases" evidence="18">
    <location>
        <begin position="1429"/>
        <end position="1506"/>
    </location>
</feature>
<dbReference type="SMART" id="SM00194">
    <property type="entry name" value="PTPc"/>
    <property type="match status" value="2"/>
</dbReference>
<dbReference type="InterPro" id="IPR029021">
    <property type="entry name" value="Prot-tyrosine_phosphatase-like"/>
</dbReference>
<keyword evidence="4" id="KW-0812">Transmembrane</keyword>
<dbReference type="FunFam" id="2.60.40.10:FF:000019">
    <property type="entry name" value="receptor-type tyrosine-protein phosphatase kappa isoform X2"/>
    <property type="match status" value="1"/>
</dbReference>
<evidence type="ECO:0000256" key="11">
    <source>
        <dbReference type="ARBA" id="ARBA00023157"/>
    </source>
</evidence>
<evidence type="ECO:0000256" key="4">
    <source>
        <dbReference type="ARBA" id="ARBA00022692"/>
    </source>
</evidence>